<protein>
    <submittedName>
        <fullName evidence="1">Uncharacterized protein</fullName>
    </submittedName>
</protein>
<sequence length="60" mass="6753">MTHEAVEAAVRDICREDRMPSDYEARLGALIANAMRNNLDKSDIEDVLRLIPTDEAGHED</sequence>
<dbReference type="PATRIC" id="fig|1280953.3.peg.4"/>
<dbReference type="RefSeq" id="WP_035534521.1">
    <property type="nucleotide sequence ID" value="NZ_ARYL01000001.1"/>
</dbReference>
<accession>A0A059GBV7</accession>
<keyword evidence="2" id="KW-1185">Reference proteome</keyword>
<dbReference type="AlphaFoldDB" id="A0A059GBV7"/>
<evidence type="ECO:0000313" key="2">
    <source>
        <dbReference type="Proteomes" id="UP000024942"/>
    </source>
</evidence>
<reference evidence="1 2" key="1">
    <citation type="journal article" date="2014" name="Antonie Van Leeuwenhoek">
        <title>Hyphomonas beringensis sp. nov. and Hyphomonas chukchiensis sp. nov., isolated from surface seawater of the Bering Sea and Chukchi Sea.</title>
        <authorList>
            <person name="Li C."/>
            <person name="Lai Q."/>
            <person name="Li G."/>
            <person name="Dong C."/>
            <person name="Wang J."/>
            <person name="Liao Y."/>
            <person name="Shao Z."/>
        </authorList>
    </citation>
    <scope>NUCLEOTIDE SEQUENCE [LARGE SCALE GENOMIC DNA]</scope>
    <source>
        <strain evidence="1 2">SCH89</strain>
    </source>
</reference>
<proteinExistence type="predicted"/>
<gene>
    <name evidence="1" type="ORF">HOC_00025</name>
</gene>
<organism evidence="1 2">
    <name type="scientific">Hyphomonas oceanitis SCH89</name>
    <dbReference type="NCBI Taxonomy" id="1280953"/>
    <lineage>
        <taxon>Bacteria</taxon>
        <taxon>Pseudomonadati</taxon>
        <taxon>Pseudomonadota</taxon>
        <taxon>Alphaproteobacteria</taxon>
        <taxon>Hyphomonadales</taxon>
        <taxon>Hyphomonadaceae</taxon>
        <taxon>Hyphomonas</taxon>
    </lineage>
</organism>
<evidence type="ECO:0000313" key="1">
    <source>
        <dbReference type="EMBL" id="KDA04224.1"/>
    </source>
</evidence>
<comment type="caution">
    <text evidence="1">The sequence shown here is derived from an EMBL/GenBank/DDBJ whole genome shotgun (WGS) entry which is preliminary data.</text>
</comment>
<dbReference type="Proteomes" id="UP000024942">
    <property type="component" value="Unassembled WGS sequence"/>
</dbReference>
<dbReference type="EMBL" id="ARYL01000001">
    <property type="protein sequence ID" value="KDA04224.1"/>
    <property type="molecule type" value="Genomic_DNA"/>
</dbReference>
<dbReference type="STRING" id="1280953.HOC_00025"/>
<name>A0A059GBV7_9PROT</name>